<evidence type="ECO:0000313" key="2">
    <source>
        <dbReference type="Proteomes" id="UP001632038"/>
    </source>
</evidence>
<protein>
    <recommendedName>
        <fullName evidence="3">DUF674 family protein</fullName>
    </recommendedName>
</protein>
<organism evidence="1 2">
    <name type="scientific">Castilleja foliolosa</name>
    <dbReference type="NCBI Taxonomy" id="1961234"/>
    <lineage>
        <taxon>Eukaryota</taxon>
        <taxon>Viridiplantae</taxon>
        <taxon>Streptophyta</taxon>
        <taxon>Embryophyta</taxon>
        <taxon>Tracheophyta</taxon>
        <taxon>Spermatophyta</taxon>
        <taxon>Magnoliopsida</taxon>
        <taxon>eudicotyledons</taxon>
        <taxon>Gunneridae</taxon>
        <taxon>Pentapetalae</taxon>
        <taxon>asterids</taxon>
        <taxon>lamiids</taxon>
        <taxon>Lamiales</taxon>
        <taxon>Orobanchaceae</taxon>
        <taxon>Pedicularideae</taxon>
        <taxon>Castillejinae</taxon>
        <taxon>Castilleja</taxon>
    </lineage>
</organism>
<proteinExistence type="predicted"/>
<dbReference type="PANTHER" id="PTHR33103">
    <property type="entry name" value="OS01G0153900 PROTEIN"/>
    <property type="match status" value="1"/>
</dbReference>
<dbReference type="PANTHER" id="PTHR33103:SF27">
    <property type="entry name" value="OS04G0594700 PROTEIN"/>
    <property type="match status" value="1"/>
</dbReference>
<dbReference type="Proteomes" id="UP001632038">
    <property type="component" value="Unassembled WGS sequence"/>
</dbReference>
<gene>
    <name evidence="1" type="ORF">CASFOL_020019</name>
</gene>
<accession>A0ABD3D0H6</accession>
<reference evidence="2" key="1">
    <citation type="journal article" date="2024" name="IScience">
        <title>Strigolactones Initiate the Formation of Haustorium-like Structures in Castilleja.</title>
        <authorList>
            <person name="Buerger M."/>
            <person name="Peterson D."/>
            <person name="Chory J."/>
        </authorList>
    </citation>
    <scope>NUCLEOTIDE SEQUENCE [LARGE SCALE GENOMIC DNA]</scope>
</reference>
<evidence type="ECO:0000313" key="1">
    <source>
        <dbReference type="EMBL" id="KAL3635472.1"/>
    </source>
</evidence>
<evidence type="ECO:0008006" key="3">
    <source>
        <dbReference type="Google" id="ProtNLM"/>
    </source>
</evidence>
<dbReference type="Pfam" id="PF05056">
    <property type="entry name" value="DUF674"/>
    <property type="match status" value="1"/>
</dbReference>
<name>A0ABD3D0H6_9LAMI</name>
<comment type="caution">
    <text evidence="1">The sequence shown here is derived from an EMBL/GenBank/DDBJ whole genome shotgun (WGS) entry which is preliminary data.</text>
</comment>
<dbReference type="EMBL" id="JAVIJP010000027">
    <property type="protein sequence ID" value="KAL3635472.1"/>
    <property type="molecule type" value="Genomic_DNA"/>
</dbReference>
<dbReference type="InterPro" id="IPR007750">
    <property type="entry name" value="DUF674"/>
</dbReference>
<sequence length="415" mass="47108">MFLILKKHYGEEAPVFGSITTLYDGLSNLDSSHFWTEGGKQMLLNPTSSFIDECRQLKLDVGDNQPIKYFTCENWNCSHRRSDNLGMYYDTVKCDCGKQLKREIPVRNVSKAVEGGVFTKSTSTFIISDDLQILPNVTESVRQIVSGLGLMDIDGTELRNVTIGSNEIMELLKHSLFSSTPLTDLVLKKQTTYKQGNLFYKKTASTFHAVKFLKVVLQKSTKKFLFAEADEDFVEFLFSFLAISLGGVEVLLGINTSLKNIDNIFRSIMYHIDSNYLCQRRKLIRPTIPYGYLLPNWLFSLTEEGAPKLLYSRGSYRKNEEYLTLSKEVKCVFKSPRGNQVNFLKGPRKYMVKDDLTVIPLCMELYVNTLDEQKISLSDVEEASSILKASLSSTSALSIGLKRLIKKRPKQEQCA</sequence>
<dbReference type="AlphaFoldDB" id="A0ABD3D0H6"/>
<keyword evidence="2" id="KW-1185">Reference proteome</keyword>